<dbReference type="Pfam" id="PF21369">
    <property type="entry name" value="STL11_N"/>
    <property type="match status" value="1"/>
</dbReference>
<comment type="similarity">
    <text evidence="2">Belongs to the SLT11 family.</text>
</comment>
<keyword evidence="6 11" id="KW-0863">Zinc-finger</keyword>
<evidence type="ECO:0000256" key="6">
    <source>
        <dbReference type="ARBA" id="ARBA00022771"/>
    </source>
</evidence>
<dbReference type="GO" id="GO:0071007">
    <property type="term" value="C:U2-type catalytic step 2 spliceosome"/>
    <property type="evidence" value="ECO:0007669"/>
    <property type="project" value="TreeGrafter"/>
</dbReference>
<feature type="zinc finger region" description="C3H1-type" evidence="11">
    <location>
        <begin position="178"/>
        <end position="205"/>
    </location>
</feature>
<dbReference type="InterPro" id="IPR000571">
    <property type="entry name" value="Znf_CCCH"/>
</dbReference>
<dbReference type="Pfam" id="PF16131">
    <property type="entry name" value="Torus"/>
    <property type="match status" value="1"/>
</dbReference>
<feature type="compositionally biased region" description="Pro residues" evidence="12">
    <location>
        <begin position="262"/>
        <end position="282"/>
    </location>
</feature>
<keyword evidence="8" id="KW-0694">RNA-binding</keyword>
<evidence type="ECO:0000256" key="8">
    <source>
        <dbReference type="ARBA" id="ARBA00022884"/>
    </source>
</evidence>
<dbReference type="Proteomes" id="UP000277300">
    <property type="component" value="Unassembled WGS sequence"/>
</dbReference>
<evidence type="ECO:0000256" key="12">
    <source>
        <dbReference type="SAM" id="MobiDB-lite"/>
    </source>
</evidence>
<proteinExistence type="inferred from homology"/>
<dbReference type="Gene3D" id="4.10.1000.10">
    <property type="entry name" value="Zinc finger, CCCH-type"/>
    <property type="match status" value="1"/>
</dbReference>
<dbReference type="GO" id="GO:0017070">
    <property type="term" value="F:U6 snRNA binding"/>
    <property type="evidence" value="ECO:0007669"/>
    <property type="project" value="TreeGrafter"/>
</dbReference>
<dbReference type="InterPro" id="IPR036855">
    <property type="entry name" value="Znf_CCCH_sf"/>
</dbReference>
<comment type="subcellular location">
    <subcellularLocation>
        <location evidence="1">Nucleus</location>
    </subcellularLocation>
</comment>
<dbReference type="Proteomes" id="UP000284657">
    <property type="component" value="Unassembled WGS sequence"/>
</dbReference>
<dbReference type="PANTHER" id="PTHR14089:SF6">
    <property type="entry name" value="PRE-MRNA-SPLICING FACTOR RBM22"/>
    <property type="match status" value="1"/>
</dbReference>
<feature type="compositionally biased region" description="Basic and acidic residues" evidence="12">
    <location>
        <begin position="240"/>
        <end position="251"/>
    </location>
</feature>
<dbReference type="GO" id="GO:0071006">
    <property type="term" value="C:U2-type catalytic step 1 spliceosome"/>
    <property type="evidence" value="ECO:0007669"/>
    <property type="project" value="TreeGrafter"/>
</dbReference>
<dbReference type="OrthoDB" id="10259600at2759"/>
<dbReference type="SUPFAM" id="SSF90229">
    <property type="entry name" value="CCCH zinc finger"/>
    <property type="match status" value="1"/>
</dbReference>
<evidence type="ECO:0000256" key="4">
    <source>
        <dbReference type="ARBA" id="ARBA00022723"/>
    </source>
</evidence>
<evidence type="ECO:0000256" key="11">
    <source>
        <dbReference type="PROSITE-ProRule" id="PRU00723"/>
    </source>
</evidence>
<keyword evidence="7 11" id="KW-0862">Zinc</keyword>
<dbReference type="EMBL" id="MBAD02000645">
    <property type="protein sequence ID" value="RLN64722.1"/>
    <property type="molecule type" value="Genomic_DNA"/>
</dbReference>
<evidence type="ECO:0000256" key="5">
    <source>
        <dbReference type="ARBA" id="ARBA00022728"/>
    </source>
</evidence>
<dbReference type="PANTHER" id="PTHR14089">
    <property type="entry name" value="PRE-MRNA-SPLICING FACTOR RBM22"/>
    <property type="match status" value="1"/>
</dbReference>
<dbReference type="GO" id="GO:0006397">
    <property type="term" value="P:mRNA processing"/>
    <property type="evidence" value="ECO:0007669"/>
    <property type="project" value="UniProtKB-KW"/>
</dbReference>
<feature type="domain" description="C3H1-type" evidence="13">
    <location>
        <begin position="178"/>
        <end position="205"/>
    </location>
</feature>
<name>A0A3F2RU13_9STRA</name>
<keyword evidence="9" id="KW-0508">mRNA splicing</keyword>
<dbReference type="AlphaFoldDB" id="A0A3F2RU13"/>
<protein>
    <recommendedName>
        <fullName evidence="13">C3H1-type domain-containing protein</fullName>
    </recommendedName>
</protein>
<accession>A0A3F2RU13</accession>
<dbReference type="GO" id="GO:0036002">
    <property type="term" value="F:pre-mRNA binding"/>
    <property type="evidence" value="ECO:0007669"/>
    <property type="project" value="TreeGrafter"/>
</dbReference>
<dbReference type="SMART" id="SM00356">
    <property type="entry name" value="ZnF_C3H1"/>
    <property type="match status" value="1"/>
</dbReference>
<evidence type="ECO:0000256" key="9">
    <source>
        <dbReference type="ARBA" id="ARBA00023187"/>
    </source>
</evidence>
<dbReference type="PROSITE" id="PS50103">
    <property type="entry name" value="ZF_C3H1"/>
    <property type="match status" value="1"/>
</dbReference>
<evidence type="ECO:0000256" key="7">
    <source>
        <dbReference type="ARBA" id="ARBA00022833"/>
    </source>
</evidence>
<evidence type="ECO:0000256" key="1">
    <source>
        <dbReference type="ARBA" id="ARBA00004123"/>
    </source>
</evidence>
<dbReference type="InterPro" id="IPR032297">
    <property type="entry name" value="Torus"/>
</dbReference>
<evidence type="ECO:0000313" key="17">
    <source>
        <dbReference type="Proteomes" id="UP000284657"/>
    </source>
</evidence>
<evidence type="ECO:0000256" key="3">
    <source>
        <dbReference type="ARBA" id="ARBA00022664"/>
    </source>
</evidence>
<comment type="caution">
    <text evidence="14">The sequence shown here is derived from an EMBL/GenBank/DDBJ whole genome shotgun (WGS) entry which is preliminary data.</text>
</comment>
<keyword evidence="4 11" id="KW-0479">Metal-binding</keyword>
<evidence type="ECO:0000256" key="2">
    <source>
        <dbReference type="ARBA" id="ARBA00007781"/>
    </source>
</evidence>
<dbReference type="GO" id="GO:0000974">
    <property type="term" value="C:Prp19 complex"/>
    <property type="evidence" value="ECO:0007669"/>
    <property type="project" value="TreeGrafter"/>
</dbReference>
<dbReference type="InterPro" id="IPR039171">
    <property type="entry name" value="Cwc2/Slt11"/>
</dbReference>
<evidence type="ECO:0000313" key="14">
    <source>
        <dbReference type="EMBL" id="RLN63241.1"/>
    </source>
</evidence>
<evidence type="ECO:0000313" key="16">
    <source>
        <dbReference type="Proteomes" id="UP000277300"/>
    </source>
</evidence>
<keyword evidence="3" id="KW-0507">mRNA processing</keyword>
<dbReference type="GO" id="GO:0008380">
    <property type="term" value="P:RNA splicing"/>
    <property type="evidence" value="ECO:0007669"/>
    <property type="project" value="UniProtKB-KW"/>
</dbReference>
<organism evidence="14 16">
    <name type="scientific">Phytophthora kernoviae</name>
    <dbReference type="NCBI Taxonomy" id="325452"/>
    <lineage>
        <taxon>Eukaryota</taxon>
        <taxon>Sar</taxon>
        <taxon>Stramenopiles</taxon>
        <taxon>Oomycota</taxon>
        <taxon>Peronosporomycetes</taxon>
        <taxon>Peronosporales</taxon>
        <taxon>Peronosporaceae</taxon>
        <taxon>Phytophthora</taxon>
    </lineage>
</organism>
<dbReference type="InterPro" id="IPR048995">
    <property type="entry name" value="STL11/RBM22-like_N"/>
</dbReference>
<keyword evidence="10" id="KW-0539">Nucleus</keyword>
<evidence type="ECO:0000256" key="10">
    <source>
        <dbReference type="ARBA" id="ARBA00023242"/>
    </source>
</evidence>
<keyword evidence="5" id="KW-0747">Spliceosome</keyword>
<gene>
    <name evidence="15" type="ORF">BBJ29_002571</name>
    <name evidence="14" type="ORF">BBP00_00004271</name>
</gene>
<evidence type="ECO:0000259" key="13">
    <source>
        <dbReference type="PROSITE" id="PS50103"/>
    </source>
</evidence>
<evidence type="ECO:0000313" key="15">
    <source>
        <dbReference type="EMBL" id="RLN64722.1"/>
    </source>
</evidence>
<sequence length="293" mass="32726">MITSLSRSYSMGERGFAIKADATKTAWESDEFPLLCESCLGENPYVRMMKEAYGSACKICVRPFTVFRWKPGKRARYKKTEVCQTCARMKNVCQTCVLDLQYHLPVQVRDSFLAKEEGGGAQLAAVNVPESDANREWFAQQHSRMLDQEGTVSAYGKVSGSANNALLRMARRDPYYKRNRAHLCSFYARGECNRGDECPYLHEMPRDKDDPLAKQNIKDRFYGKNDPVAMKMLGGQKKQQRNDEGKGENKRGSPPSDAASKPKPPPLPPGKKPPLPPGPPPAASKNVSEETEA</sequence>
<dbReference type="FunFam" id="4.10.1000.10:FF:000006">
    <property type="entry name" value="Putative pre-mrna-splicing factor rbm22"/>
    <property type="match status" value="1"/>
</dbReference>
<reference evidence="16 17" key="1">
    <citation type="submission" date="2018-07" db="EMBL/GenBank/DDBJ databases">
        <title>Genome sequencing of oomycete isolates from Chile give support for New Zealand origin for Phytophthora kernoviae and make available the first Nothophytophthora sp. genome.</title>
        <authorList>
            <person name="Studholme D.J."/>
            <person name="Sanfuentes E."/>
            <person name="Panda P."/>
            <person name="Hill R."/>
            <person name="Sambles C."/>
            <person name="Grant M."/>
            <person name="Williams N.M."/>
            <person name="Mcdougal R.L."/>
        </authorList>
    </citation>
    <scope>NUCLEOTIDE SEQUENCE [LARGE SCALE GENOMIC DNA]</scope>
    <source>
        <strain evidence="14">Chile6</strain>
        <strain evidence="15">Chile7</strain>
    </source>
</reference>
<feature type="region of interest" description="Disordered" evidence="12">
    <location>
        <begin position="233"/>
        <end position="293"/>
    </location>
</feature>
<dbReference type="GO" id="GO:0008270">
    <property type="term" value="F:zinc ion binding"/>
    <property type="evidence" value="ECO:0007669"/>
    <property type="project" value="UniProtKB-KW"/>
</dbReference>
<dbReference type="EMBL" id="MBDO02000101">
    <property type="protein sequence ID" value="RLN63241.1"/>
    <property type="molecule type" value="Genomic_DNA"/>
</dbReference>